<evidence type="ECO:0000256" key="1">
    <source>
        <dbReference type="SAM" id="Phobius"/>
    </source>
</evidence>
<reference evidence="2 3" key="1">
    <citation type="submission" date="2019-05" db="EMBL/GenBank/DDBJ databases">
        <title>Another draft genome of Portunus trituberculatus and its Hox gene families provides insights of decapod evolution.</title>
        <authorList>
            <person name="Jeong J.-H."/>
            <person name="Song I."/>
            <person name="Kim S."/>
            <person name="Choi T."/>
            <person name="Kim D."/>
            <person name="Ryu S."/>
            <person name="Kim W."/>
        </authorList>
    </citation>
    <scope>NUCLEOTIDE SEQUENCE [LARGE SCALE GENOMIC DNA]</scope>
    <source>
        <tissue evidence="2">Muscle</tissue>
    </source>
</reference>
<dbReference type="AlphaFoldDB" id="A0A5B7FYY6"/>
<evidence type="ECO:0000313" key="2">
    <source>
        <dbReference type="EMBL" id="MPC51832.1"/>
    </source>
</evidence>
<accession>A0A5B7FYY6</accession>
<evidence type="ECO:0000313" key="3">
    <source>
        <dbReference type="Proteomes" id="UP000324222"/>
    </source>
</evidence>
<organism evidence="2 3">
    <name type="scientific">Portunus trituberculatus</name>
    <name type="common">Swimming crab</name>
    <name type="synonym">Neptunus trituberculatus</name>
    <dbReference type="NCBI Taxonomy" id="210409"/>
    <lineage>
        <taxon>Eukaryota</taxon>
        <taxon>Metazoa</taxon>
        <taxon>Ecdysozoa</taxon>
        <taxon>Arthropoda</taxon>
        <taxon>Crustacea</taxon>
        <taxon>Multicrustacea</taxon>
        <taxon>Malacostraca</taxon>
        <taxon>Eumalacostraca</taxon>
        <taxon>Eucarida</taxon>
        <taxon>Decapoda</taxon>
        <taxon>Pleocyemata</taxon>
        <taxon>Brachyura</taxon>
        <taxon>Eubrachyura</taxon>
        <taxon>Portunoidea</taxon>
        <taxon>Portunidae</taxon>
        <taxon>Portuninae</taxon>
        <taxon>Portunus</taxon>
    </lineage>
</organism>
<keyword evidence="1" id="KW-1133">Transmembrane helix</keyword>
<proteinExistence type="predicted"/>
<feature type="transmembrane region" description="Helical" evidence="1">
    <location>
        <begin position="21"/>
        <end position="41"/>
    </location>
</feature>
<keyword evidence="3" id="KW-1185">Reference proteome</keyword>
<keyword evidence="1" id="KW-0812">Transmembrane</keyword>
<dbReference type="Proteomes" id="UP000324222">
    <property type="component" value="Unassembled WGS sequence"/>
</dbReference>
<keyword evidence="1" id="KW-0472">Membrane</keyword>
<gene>
    <name evidence="2" type="ORF">E2C01_045686</name>
</gene>
<name>A0A5B7FYY6_PORTR</name>
<sequence length="49" mass="5474">MNMKMRPGTEGIKTCHGTEEVNTLLTFLSFYCTSLVFSSVAPRQYSSPI</sequence>
<comment type="caution">
    <text evidence="2">The sequence shown here is derived from an EMBL/GenBank/DDBJ whole genome shotgun (WGS) entry which is preliminary data.</text>
</comment>
<protein>
    <submittedName>
        <fullName evidence="2">Uncharacterized protein</fullName>
    </submittedName>
</protein>
<dbReference type="EMBL" id="VSRR010010442">
    <property type="protein sequence ID" value="MPC51832.1"/>
    <property type="molecule type" value="Genomic_DNA"/>
</dbReference>